<gene>
    <name evidence="3" type="ORF">OQ497_04240</name>
</gene>
<dbReference type="PIRSF" id="PIRSF001892">
    <property type="entry name" value="CyaE"/>
    <property type="match status" value="1"/>
</dbReference>
<dbReference type="SUPFAM" id="SSF56954">
    <property type="entry name" value="Outer membrane efflux proteins (OEP)"/>
    <property type="match status" value="1"/>
</dbReference>
<dbReference type="Gene3D" id="1.20.1600.10">
    <property type="entry name" value="Outer membrane efflux proteins (OEP)"/>
    <property type="match status" value="1"/>
</dbReference>
<proteinExistence type="inferred from homology"/>
<evidence type="ECO:0000313" key="3">
    <source>
        <dbReference type="EMBL" id="MCX2563172.1"/>
    </source>
</evidence>
<comment type="function">
    <text evidence="2">CyaE is necessary for transport of calmodulin-sensitive adenylate cyclase-hemolysin (cyclolysin).</text>
</comment>
<evidence type="ECO:0000313" key="4">
    <source>
        <dbReference type="Proteomes" id="UP001301152"/>
    </source>
</evidence>
<keyword evidence="2" id="KW-0204">Cytolysis</keyword>
<comment type="similarity">
    <text evidence="1 2">Belongs to the outer membrane factor (OMF) (TC 1.B.17) family.</text>
</comment>
<name>A0ABT3QD03_9PROT</name>
<evidence type="ECO:0000256" key="1">
    <source>
        <dbReference type="ARBA" id="ARBA00007613"/>
    </source>
</evidence>
<organism evidence="3 4">
    <name type="scientific">Acetobacter thailandicus</name>
    <dbReference type="NCBI Taxonomy" id="1502842"/>
    <lineage>
        <taxon>Bacteria</taxon>
        <taxon>Pseudomonadati</taxon>
        <taxon>Pseudomonadota</taxon>
        <taxon>Alphaproteobacteria</taxon>
        <taxon>Acetobacterales</taxon>
        <taxon>Acetobacteraceae</taxon>
        <taxon>Acetobacter</taxon>
    </lineage>
</organism>
<dbReference type="RefSeq" id="WP_173558966.1">
    <property type="nucleotide sequence ID" value="NZ_JAPIUZ010000001.1"/>
</dbReference>
<sequence length="513" mass="55030">MMKNSSLFYSLSLTLFLCGCNDTRNFAPERADLPWHPSPSTGLKIPEGIKGFVSPGEKNTVSEIRSVQKRLAVGDDIKALPLGLADMIDIAERHNPDTRFAWESARQAAINIGMSRAAFMPQLTLSAMGGYQRMALPLPNYLSKRGYLTSNGAAVFPKLELDYLLLDFGHSRSLVQEAQQKALAANFGFTAVHQALILAVIRAYYAHEAARNILKASHAAADHATVLLRSADARHAHGEATVVDVAIARRNLAQANYDCDKAEDTEHATWHALLAVLGLPATTELTLQPVTEHRLPQIPEQQLQRLINQALQARPDIMADVARVRAEDAALRGARATMKPRISLASNVSAYLGELKTYGGASAAPASAIAQPQGQAFLQLSWPVYQGGMRANTVRLAESRKAQADATLAKDQISMEREVADALDELKTALAQVHSAQTLRDAAQVAYNSASQAYAHGVGTFTDASAAVAALYQAQAAFAVSTTDAFTKAANLAHATGELVSGSEISGITEKVN</sequence>
<dbReference type="InterPro" id="IPR003423">
    <property type="entry name" value="OMP_efflux"/>
</dbReference>
<keyword evidence="2" id="KW-0472">Membrane</keyword>
<dbReference type="InterPro" id="IPR028351">
    <property type="entry name" value="CyaE"/>
</dbReference>
<keyword evidence="2" id="KW-0998">Cell outer membrane</keyword>
<reference evidence="3 4" key="1">
    <citation type="submission" date="2022-11" db="EMBL/GenBank/DDBJ databases">
        <title>Genome sequencing of Acetobacter type strain.</title>
        <authorList>
            <person name="Heo J."/>
            <person name="Lee D."/>
            <person name="Han B.-H."/>
            <person name="Hong S.-B."/>
            <person name="Kwon S.-W."/>
        </authorList>
    </citation>
    <scope>NUCLEOTIDE SEQUENCE [LARGE SCALE GENOMIC DNA]</scope>
    <source>
        <strain evidence="3 4">KACC 21253</strain>
    </source>
</reference>
<keyword evidence="4" id="KW-1185">Reference proteome</keyword>
<protein>
    <recommendedName>
        <fullName evidence="2">Protein CyaE</fullName>
    </recommendedName>
</protein>
<evidence type="ECO:0000256" key="2">
    <source>
        <dbReference type="PIRNR" id="PIRNR001892"/>
    </source>
</evidence>
<comment type="subcellular location">
    <subcellularLocation>
        <location evidence="2">Cell outer membrane</location>
        <topology evidence="2">Peripheral membrane protein</topology>
    </subcellularLocation>
</comment>
<keyword evidence="2" id="KW-0354">Hemolysis</keyword>
<dbReference type="PANTHER" id="PTHR30203:SF29">
    <property type="entry name" value="PROTEIN CYAE"/>
    <property type="match status" value="1"/>
</dbReference>
<dbReference type="InterPro" id="IPR010131">
    <property type="entry name" value="MdtP/NodT-like"/>
</dbReference>
<dbReference type="PANTHER" id="PTHR30203">
    <property type="entry name" value="OUTER MEMBRANE CATION EFFLUX PROTEIN"/>
    <property type="match status" value="1"/>
</dbReference>
<keyword evidence="2" id="KW-0813">Transport</keyword>
<accession>A0ABT3QD03</accession>
<dbReference type="Proteomes" id="UP001301152">
    <property type="component" value="Unassembled WGS sequence"/>
</dbReference>
<dbReference type="Pfam" id="PF02321">
    <property type="entry name" value="OEP"/>
    <property type="match status" value="2"/>
</dbReference>
<comment type="caution">
    <text evidence="3">The sequence shown here is derived from an EMBL/GenBank/DDBJ whole genome shotgun (WGS) entry which is preliminary data.</text>
</comment>
<dbReference type="PROSITE" id="PS51257">
    <property type="entry name" value="PROKAR_LIPOPROTEIN"/>
    <property type="match status" value="1"/>
</dbReference>
<dbReference type="EMBL" id="JAPIUZ010000001">
    <property type="protein sequence ID" value="MCX2563172.1"/>
    <property type="molecule type" value="Genomic_DNA"/>
</dbReference>